<dbReference type="EMBL" id="JAXCLA010000013">
    <property type="protein sequence ID" value="MDY0749087.1"/>
    <property type="molecule type" value="Genomic_DNA"/>
</dbReference>
<comment type="caution">
    <text evidence="7">The sequence shown here is derived from an EMBL/GenBank/DDBJ whole genome shotgun (WGS) entry which is preliminary data.</text>
</comment>
<evidence type="ECO:0000256" key="1">
    <source>
        <dbReference type="ARBA" id="ARBA00022729"/>
    </source>
</evidence>
<feature type="domain" description="C-type lysozyme inhibitor" evidence="6">
    <location>
        <begin position="120"/>
        <end position="186"/>
    </location>
</feature>
<evidence type="ECO:0000256" key="5">
    <source>
        <dbReference type="SAM" id="SignalP"/>
    </source>
</evidence>
<reference evidence="7 8" key="1">
    <citation type="submission" date="2023-11" db="EMBL/GenBank/DDBJ databases">
        <title>Paucibacter sp. nov., isolated from fresh soil in Korea.</title>
        <authorList>
            <person name="Le N.T.T."/>
        </authorList>
    </citation>
    <scope>NUCLEOTIDE SEQUENCE [LARGE SCALE GENOMIC DNA]</scope>
    <source>
        <strain evidence="7 8">R3-3</strain>
    </source>
</reference>
<evidence type="ECO:0000256" key="2">
    <source>
        <dbReference type="ARBA" id="ARBA00023136"/>
    </source>
</evidence>
<dbReference type="PANTHER" id="PTHR37549">
    <property type="entry name" value="LIPOPROTEIN LPRI"/>
    <property type="match status" value="1"/>
</dbReference>
<dbReference type="SUPFAM" id="SSF141488">
    <property type="entry name" value="YdhA-like"/>
    <property type="match status" value="1"/>
</dbReference>
<feature type="signal peptide" evidence="5">
    <location>
        <begin position="1"/>
        <end position="21"/>
    </location>
</feature>
<gene>
    <name evidence="7" type="ORF">SNE35_31610</name>
</gene>
<keyword evidence="1 5" id="KW-0732">Signal</keyword>
<evidence type="ECO:0000313" key="8">
    <source>
        <dbReference type="Proteomes" id="UP001285263"/>
    </source>
</evidence>
<dbReference type="InterPro" id="IPR018660">
    <property type="entry name" value="MliC"/>
</dbReference>
<protein>
    <submittedName>
        <fullName evidence="7">MliC family protein</fullName>
    </submittedName>
</protein>
<accession>A0ABU5DRY9</accession>
<dbReference type="InterPro" id="IPR036328">
    <property type="entry name" value="MliC_sf"/>
</dbReference>
<feature type="chain" id="PRO_5046354510" evidence="5">
    <location>
        <begin position="22"/>
        <end position="195"/>
    </location>
</feature>
<dbReference type="InterPro" id="IPR052755">
    <property type="entry name" value="Lysozyme_Inhibitor_LprI"/>
</dbReference>
<keyword evidence="4" id="KW-0449">Lipoprotein</keyword>
<evidence type="ECO:0000256" key="3">
    <source>
        <dbReference type="ARBA" id="ARBA00023139"/>
    </source>
</evidence>
<name>A0ABU5DRY9_9BURK</name>
<keyword evidence="3" id="KW-0564">Palmitate</keyword>
<proteinExistence type="predicted"/>
<keyword evidence="2" id="KW-0472">Membrane</keyword>
<dbReference type="PANTHER" id="PTHR37549:SF1">
    <property type="entry name" value="LIPOPROTEIN LPRI"/>
    <property type="match status" value="1"/>
</dbReference>
<dbReference type="Pfam" id="PF09864">
    <property type="entry name" value="MliC"/>
    <property type="match status" value="1"/>
</dbReference>
<sequence length="195" mass="21031">MQLLVLSLGIVLMFSSRTALAGDTAADCSATQGLQALVCGDPELADDERMLVDAFASAQRKAGEGLAALKSEQRTWSATRERCLSDALPWECVRDHTVRRTAALQARFRLVDASGQATFVCDSATRDLLKLEFFPTGSFTETAIARRGGMDVVLWLAPSASGSRYVAPGIQVWLAHGEALVRWGKGSAQRVCRTP</sequence>
<evidence type="ECO:0000313" key="7">
    <source>
        <dbReference type="EMBL" id="MDY0749087.1"/>
    </source>
</evidence>
<dbReference type="Proteomes" id="UP001285263">
    <property type="component" value="Unassembled WGS sequence"/>
</dbReference>
<dbReference type="Gene3D" id="2.40.128.200">
    <property type="match status" value="1"/>
</dbReference>
<organism evidence="7 8">
    <name type="scientific">Roseateles agri</name>
    <dbReference type="NCBI Taxonomy" id="3098619"/>
    <lineage>
        <taxon>Bacteria</taxon>
        <taxon>Pseudomonadati</taxon>
        <taxon>Pseudomonadota</taxon>
        <taxon>Betaproteobacteria</taxon>
        <taxon>Burkholderiales</taxon>
        <taxon>Sphaerotilaceae</taxon>
        <taxon>Roseateles</taxon>
    </lineage>
</organism>
<evidence type="ECO:0000256" key="4">
    <source>
        <dbReference type="ARBA" id="ARBA00023288"/>
    </source>
</evidence>
<evidence type="ECO:0000259" key="6">
    <source>
        <dbReference type="Pfam" id="PF09864"/>
    </source>
</evidence>
<keyword evidence="8" id="KW-1185">Reference proteome</keyword>
<dbReference type="RefSeq" id="WP_320427053.1">
    <property type="nucleotide sequence ID" value="NZ_JAXCLA010000013.1"/>
</dbReference>